<keyword evidence="1" id="KW-0472">Membrane</keyword>
<feature type="transmembrane region" description="Helical" evidence="1">
    <location>
        <begin position="109"/>
        <end position="136"/>
    </location>
</feature>
<dbReference type="Pfam" id="PF06182">
    <property type="entry name" value="ABC2_membrane_6"/>
    <property type="match status" value="1"/>
</dbReference>
<dbReference type="InterPro" id="IPR010390">
    <property type="entry name" value="ABC-2_transporter-like"/>
</dbReference>
<evidence type="ECO:0000256" key="1">
    <source>
        <dbReference type="SAM" id="Phobius"/>
    </source>
</evidence>
<dbReference type="PANTHER" id="PTHR36833">
    <property type="entry name" value="SLR0610 PROTEIN-RELATED"/>
    <property type="match status" value="1"/>
</dbReference>
<dbReference type="GeneID" id="57098100"/>
<dbReference type="Proteomes" id="UP000222310">
    <property type="component" value="Unassembled WGS sequence"/>
</dbReference>
<evidence type="ECO:0000313" key="2">
    <source>
        <dbReference type="EMBL" id="PHJ97780.1"/>
    </source>
</evidence>
<feature type="transmembrane region" description="Helical" evidence="1">
    <location>
        <begin position="34"/>
        <end position="55"/>
    </location>
</feature>
<proteinExistence type="predicted"/>
<protein>
    <recommendedName>
        <fullName evidence="4">ABC transporter permease</fullName>
    </recommendedName>
</protein>
<feature type="transmembrane region" description="Helical" evidence="1">
    <location>
        <begin position="227"/>
        <end position="249"/>
    </location>
</feature>
<keyword evidence="1" id="KW-0812">Transmembrane</keyword>
<sequence>MFWRLISYLKLAGAYIWLNLNAHLEYRGAFLTQVVAMVINNLVWVTFWGLFFTRFPVLRGWTVQDVVTLWAMAATGFGLAHTVFGNALQLTSLIVQGQLDVWMLYPRALLPHLLLGRMNATSWGDLLFGYGVYLFFVKPDAVHLALFTGLTVSVATLFVGFNVLIGSLSFYLGNSEGLTQQWRNAMLTFSTYPATLFEGTVKLLLYTLLPAGFVNYLPIEALRSLSWIHALLAVAGSIAVLLVGIGVFYQGLRRYSSGNLMQMRG</sequence>
<feature type="transmembrane region" description="Helical" evidence="1">
    <location>
        <begin position="185"/>
        <end position="207"/>
    </location>
</feature>
<keyword evidence="1" id="KW-1133">Transmembrane helix</keyword>
<accession>A0A9Q6EJ39</accession>
<evidence type="ECO:0000313" key="3">
    <source>
        <dbReference type="Proteomes" id="UP000222310"/>
    </source>
</evidence>
<dbReference type="PANTHER" id="PTHR36833:SF1">
    <property type="entry name" value="INTEGRAL MEMBRANE TRANSPORT PROTEIN"/>
    <property type="match status" value="1"/>
</dbReference>
<comment type="caution">
    <text evidence="2">The sequence shown here is derived from an EMBL/GenBank/DDBJ whole genome shotgun (WGS) entry which is preliminary data.</text>
</comment>
<evidence type="ECO:0008006" key="4">
    <source>
        <dbReference type="Google" id="ProtNLM"/>
    </source>
</evidence>
<dbReference type="EMBL" id="LAHD01000109">
    <property type="protein sequence ID" value="PHJ97780.1"/>
    <property type="molecule type" value="Genomic_DNA"/>
</dbReference>
<feature type="transmembrane region" description="Helical" evidence="1">
    <location>
        <begin position="142"/>
        <end position="173"/>
    </location>
</feature>
<dbReference type="RefSeq" id="WP_099070648.1">
    <property type="nucleotide sequence ID" value="NZ_LAHD01000109.1"/>
</dbReference>
<dbReference type="AlphaFoldDB" id="A0A9Q6EJ39"/>
<feature type="transmembrane region" description="Helical" evidence="1">
    <location>
        <begin position="67"/>
        <end position="88"/>
    </location>
</feature>
<name>A0A9Q6EJ39_NOSLI</name>
<reference evidence="2 3" key="1">
    <citation type="submission" date="2015-02" db="EMBL/GenBank/DDBJ databases">
        <title>Nostoc linckia genome annotation.</title>
        <authorList>
            <person name="Zhou Z."/>
        </authorList>
    </citation>
    <scope>NUCLEOTIDE SEQUENCE [LARGE SCALE GENOMIC DNA]</scope>
    <source>
        <strain evidence="3">z8</strain>
    </source>
</reference>
<organism evidence="2 3">
    <name type="scientific">Nostoc linckia z8</name>
    <dbReference type="NCBI Taxonomy" id="1628746"/>
    <lineage>
        <taxon>Bacteria</taxon>
        <taxon>Bacillati</taxon>
        <taxon>Cyanobacteriota</taxon>
        <taxon>Cyanophyceae</taxon>
        <taxon>Nostocales</taxon>
        <taxon>Nostocaceae</taxon>
        <taxon>Nostoc</taxon>
    </lineage>
</organism>
<gene>
    <name evidence="2" type="ORF">VF08_28100</name>
</gene>